<keyword evidence="1" id="KW-0472">Membrane</keyword>
<organism evidence="2 3">
    <name type="scientific">Borrelia nietonii YOR</name>
    <dbReference type="NCBI Taxonomy" id="1293576"/>
    <lineage>
        <taxon>Bacteria</taxon>
        <taxon>Pseudomonadati</taxon>
        <taxon>Spirochaetota</taxon>
        <taxon>Spirochaetia</taxon>
        <taxon>Spirochaetales</taxon>
        <taxon>Borreliaceae</taxon>
        <taxon>Borrelia</taxon>
        <taxon>Borrelia nietonii</taxon>
    </lineage>
</organism>
<keyword evidence="3" id="KW-1185">Reference proteome</keyword>
<name>A0ABN4C2Q0_9SPIR</name>
<evidence type="ECO:0000256" key="1">
    <source>
        <dbReference type="SAM" id="Phobius"/>
    </source>
</evidence>
<evidence type="ECO:0000313" key="2">
    <source>
        <dbReference type="EMBL" id="AHH03354.1"/>
    </source>
</evidence>
<protein>
    <recommendedName>
        <fullName evidence="4">Membrane associated protein</fullName>
    </recommendedName>
</protein>
<feature type="transmembrane region" description="Helical" evidence="1">
    <location>
        <begin position="51"/>
        <end position="72"/>
    </location>
</feature>
<evidence type="ECO:0000313" key="3">
    <source>
        <dbReference type="Proteomes" id="UP000019269"/>
    </source>
</evidence>
<feature type="transmembrane region" description="Helical" evidence="1">
    <location>
        <begin position="249"/>
        <end position="265"/>
    </location>
</feature>
<keyword evidence="1" id="KW-1133">Transmembrane helix</keyword>
<accession>A0ABN4C2Q0</accession>
<dbReference type="EMBL" id="CP004146">
    <property type="protein sequence ID" value="AHH03354.1"/>
    <property type="molecule type" value="Genomic_DNA"/>
</dbReference>
<evidence type="ECO:0008006" key="4">
    <source>
        <dbReference type="Google" id="ProtNLM"/>
    </source>
</evidence>
<dbReference type="Proteomes" id="UP000019269">
    <property type="component" value="Chromosome"/>
</dbReference>
<keyword evidence="1" id="KW-0812">Transmembrane</keyword>
<reference evidence="2" key="1">
    <citation type="submission" date="2013-02" db="EMBL/GenBank/DDBJ databases">
        <title>Comparative genomics of Borrelia species.</title>
        <authorList>
            <person name="Schwan T.G."/>
            <person name="Raffel S.J."/>
            <person name="Porcella S.F."/>
        </authorList>
    </citation>
    <scope>NUCLEOTIDE SEQUENCE [LARGE SCALE GENOMIC DNA]</scope>
    <source>
        <strain evidence="2">YOR</strain>
    </source>
</reference>
<gene>
    <name evidence="2" type="ORF">BHY_0403</name>
</gene>
<feature type="transmembrane region" description="Helical" evidence="1">
    <location>
        <begin position="20"/>
        <end position="39"/>
    </location>
</feature>
<proteinExistence type="predicted"/>
<sequence length="274" mass="33644">MYINFKIEFYYKRFLMVERILFIFNIMFFAVFLYFVYLLEILKFSNFLDFIVLYAHVLLIFILIIFIFNIVYSKFLYSRLYFILNGVEHTYTFLKLKMIRKRLKSVFDISLLLKIILIKQDKKSLDEIYFYLKDTKMSIKTIIELYSICISFRERGKASSLIVNHAGSENKWIRYCVALNAIADKEYGKLIEEINFLKKYFLRGDPIFTLYFYYVLRKSNLEYQLIEKNRLEIRDKYFKYKDRLNVKHTKLLNSNLFFIVFYYIYDISKKDIFY</sequence>